<evidence type="ECO:0000256" key="4">
    <source>
        <dbReference type="ARBA" id="ARBA00022737"/>
    </source>
</evidence>
<feature type="domain" description="PKD" evidence="7">
    <location>
        <begin position="165"/>
        <end position="246"/>
    </location>
</feature>
<dbReference type="InterPro" id="IPR014010">
    <property type="entry name" value="REJ_dom"/>
</dbReference>
<dbReference type="Pfam" id="PF02010">
    <property type="entry name" value="REJ"/>
    <property type="match status" value="1"/>
</dbReference>
<dbReference type="PANTHER" id="PTHR46730">
    <property type="entry name" value="POLYCYSTIN-1"/>
    <property type="match status" value="1"/>
</dbReference>
<dbReference type="InterPro" id="IPR002859">
    <property type="entry name" value="PKD/REJ-like"/>
</dbReference>
<keyword evidence="3" id="KW-0812">Transmembrane</keyword>
<comment type="caution">
    <text evidence="9">The sequence shown here is derived from an EMBL/GenBank/DDBJ whole genome shotgun (WGS) entry which is preliminary data.</text>
</comment>
<evidence type="ECO:0000256" key="5">
    <source>
        <dbReference type="ARBA" id="ARBA00022989"/>
    </source>
</evidence>
<dbReference type="Proteomes" id="UP000886611">
    <property type="component" value="Unassembled WGS sequence"/>
</dbReference>
<dbReference type="GO" id="GO:0005261">
    <property type="term" value="F:monoatomic cation channel activity"/>
    <property type="evidence" value="ECO:0007669"/>
    <property type="project" value="TreeGrafter"/>
</dbReference>
<feature type="non-terminal residue" evidence="9">
    <location>
        <position position="1"/>
    </location>
</feature>
<comment type="similarity">
    <text evidence="2">Belongs to the polycystin family.</text>
</comment>
<dbReference type="Gene3D" id="2.60.40.10">
    <property type="entry name" value="Immunoglobulins"/>
    <property type="match status" value="2"/>
</dbReference>
<gene>
    <name evidence="9" type="primary">Pkd1l1_0</name>
    <name evidence="9" type="ORF">GTO96_0018103</name>
</gene>
<dbReference type="InterPro" id="IPR022409">
    <property type="entry name" value="PKD/Chitinase_dom"/>
</dbReference>
<dbReference type="PROSITE" id="PS50093">
    <property type="entry name" value="PKD"/>
    <property type="match status" value="2"/>
</dbReference>
<evidence type="ECO:0000313" key="10">
    <source>
        <dbReference type="Proteomes" id="UP000886611"/>
    </source>
</evidence>
<evidence type="ECO:0000259" key="7">
    <source>
        <dbReference type="PROSITE" id="PS50093"/>
    </source>
</evidence>
<dbReference type="InterPro" id="IPR000601">
    <property type="entry name" value="PKD_dom"/>
</dbReference>
<accession>A0A8X7X146</accession>
<keyword evidence="10" id="KW-1185">Reference proteome</keyword>
<dbReference type="CDD" id="cd00146">
    <property type="entry name" value="PKD"/>
    <property type="match status" value="1"/>
</dbReference>
<evidence type="ECO:0000256" key="3">
    <source>
        <dbReference type="ARBA" id="ARBA00022692"/>
    </source>
</evidence>
<reference evidence="9 10" key="1">
    <citation type="journal article" date="2021" name="Cell">
        <title>Tracing the genetic footprints of vertebrate landing in non-teleost ray-finned fishes.</title>
        <authorList>
            <person name="Bi X."/>
            <person name="Wang K."/>
            <person name="Yang L."/>
            <person name="Pan H."/>
            <person name="Jiang H."/>
            <person name="Wei Q."/>
            <person name="Fang M."/>
            <person name="Yu H."/>
            <person name="Zhu C."/>
            <person name="Cai Y."/>
            <person name="He Y."/>
            <person name="Gan X."/>
            <person name="Zeng H."/>
            <person name="Yu D."/>
            <person name="Zhu Y."/>
            <person name="Jiang H."/>
            <person name="Qiu Q."/>
            <person name="Yang H."/>
            <person name="Zhang Y.E."/>
            <person name="Wang W."/>
            <person name="Zhu M."/>
            <person name="He S."/>
            <person name="Zhang G."/>
        </authorList>
    </citation>
    <scope>NUCLEOTIDE SEQUENCE [LARGE SCALE GENOMIC DNA]</scope>
    <source>
        <strain evidence="9">Bchr_013</strain>
    </source>
</reference>
<evidence type="ECO:0000313" key="9">
    <source>
        <dbReference type="EMBL" id="KAG2458477.1"/>
    </source>
</evidence>
<dbReference type="PROSITE" id="PS51111">
    <property type="entry name" value="REJ"/>
    <property type="match status" value="1"/>
</dbReference>
<dbReference type="EMBL" id="JAATIS010007298">
    <property type="protein sequence ID" value="KAG2458477.1"/>
    <property type="molecule type" value="Genomic_DNA"/>
</dbReference>
<keyword evidence="6" id="KW-0472">Membrane</keyword>
<protein>
    <submittedName>
        <fullName evidence="9">PK1L1 protein</fullName>
    </submittedName>
</protein>
<comment type="subcellular location">
    <subcellularLocation>
        <location evidence="1">Membrane</location>
        <topology evidence="1">Multi-pass membrane protein</topology>
    </subcellularLocation>
</comment>
<dbReference type="GO" id="GO:0006816">
    <property type="term" value="P:calcium ion transport"/>
    <property type="evidence" value="ECO:0007669"/>
    <property type="project" value="TreeGrafter"/>
</dbReference>
<dbReference type="InterPro" id="IPR013783">
    <property type="entry name" value="Ig-like_fold"/>
</dbReference>
<proteinExistence type="inferred from homology"/>
<organism evidence="9 10">
    <name type="scientific">Polypterus senegalus</name>
    <name type="common">Senegal bichir</name>
    <dbReference type="NCBI Taxonomy" id="55291"/>
    <lineage>
        <taxon>Eukaryota</taxon>
        <taxon>Metazoa</taxon>
        <taxon>Chordata</taxon>
        <taxon>Craniata</taxon>
        <taxon>Vertebrata</taxon>
        <taxon>Euteleostomi</taxon>
        <taxon>Actinopterygii</taxon>
        <taxon>Polypteriformes</taxon>
        <taxon>Polypteridae</taxon>
        <taxon>Polypterus</taxon>
    </lineage>
</organism>
<keyword evidence="4" id="KW-0677">Repeat</keyword>
<dbReference type="PANTHER" id="PTHR46730:SF4">
    <property type="entry name" value="POLYCYSTIC KIDNEY DISEASE PROTEIN 1-LIKE 1"/>
    <property type="match status" value="1"/>
</dbReference>
<dbReference type="AlphaFoldDB" id="A0A8X7X146"/>
<dbReference type="SMART" id="SM00089">
    <property type="entry name" value="PKD"/>
    <property type="match status" value="2"/>
</dbReference>
<evidence type="ECO:0000256" key="2">
    <source>
        <dbReference type="ARBA" id="ARBA00007200"/>
    </source>
</evidence>
<evidence type="ECO:0000256" key="1">
    <source>
        <dbReference type="ARBA" id="ARBA00004141"/>
    </source>
</evidence>
<evidence type="ECO:0000259" key="8">
    <source>
        <dbReference type="PROSITE" id="PS51111"/>
    </source>
</evidence>
<feature type="domain" description="PKD" evidence="7">
    <location>
        <begin position="273"/>
        <end position="327"/>
    </location>
</feature>
<name>A0A8X7X146_POLSE</name>
<feature type="domain" description="REJ" evidence="8">
    <location>
        <begin position="332"/>
        <end position="468"/>
    </location>
</feature>
<keyword evidence="5" id="KW-1133">Transmembrane helix</keyword>
<evidence type="ECO:0000256" key="6">
    <source>
        <dbReference type="ARBA" id="ARBA00023136"/>
    </source>
</evidence>
<dbReference type="GO" id="GO:0005886">
    <property type="term" value="C:plasma membrane"/>
    <property type="evidence" value="ECO:0007669"/>
    <property type="project" value="TreeGrafter"/>
</dbReference>
<dbReference type="SUPFAM" id="SSF49299">
    <property type="entry name" value="PKD domain"/>
    <property type="match status" value="2"/>
</dbReference>
<feature type="non-terminal residue" evidence="9">
    <location>
        <position position="623"/>
    </location>
</feature>
<sequence>MALYRQELNYVGGVTPPPTGIEQKSIIVYGCFVAGKWFKGLEHKNTSFSYLSFLTLNPGNYVVTVNISNPFYKAPFTRVLPNPVKVCGPIQSIQAEFPLGVNYAELIKQHDGTYATPWLSFTVYSHLEDVSFLYNFDDGTLVSNVNRSRKDVGGISASCYHSFKLAVYVYSNQTIYATDTDIIFQAVTNERGSLNFVWYFGDKPPQQTSSPTIKTQYSTANRYNVFVTASNNLSSFTSDIYPITIEKKISLNRLLFNASVLVNCSVVMDCRINAASNASFLWNFGDGTVRTGKTIENHTYKREGEFTVEVTVFNHISSASLSKQIFVLSAPCQPPPVKNMGPSKVQVRRYQNLVLGVTFEADIQCSTFRGITYKWNLYDSSGVSVTFLQIDTNKQTIEIPKHFLSYGNYTAVAKVQVIGSVVYSNYTVPIEVLPTSPVSVIRGGTNVFFSKNNDSLITLDGRDSYDPDYPENRIRELGISCAKCKGNTINWNERFSVTAECGICKNILNHTLVWSMYLVNASSTPNVEGVTAVDASTKDTSTALVAKENGNPKDSLLSISISGTILEELSPEMGEFPIVSEESTLGSAQQDSLAARGYGHRFHSLPPSLIILEAAGRLKCQLK</sequence>
<dbReference type="Pfam" id="PF00801">
    <property type="entry name" value="PKD"/>
    <property type="match status" value="2"/>
</dbReference>
<dbReference type="InterPro" id="IPR035986">
    <property type="entry name" value="PKD_dom_sf"/>
</dbReference>